<dbReference type="PANTHER" id="PTHR23024:SF242">
    <property type="entry name" value="ALPHA_BETA HYDROLASE FOLD-3 DOMAIN-CONTAINING PROTEIN-RELATED"/>
    <property type="match status" value="1"/>
</dbReference>
<evidence type="ECO:0000313" key="3">
    <source>
        <dbReference type="Proteomes" id="UP000215305"/>
    </source>
</evidence>
<comment type="caution">
    <text evidence="2">The sequence shown here is derived from an EMBL/GenBank/DDBJ whole genome shotgun (WGS) entry which is preliminary data.</text>
</comment>
<dbReference type="Gene3D" id="3.40.50.1820">
    <property type="entry name" value="alpha/beta hydrolase"/>
    <property type="match status" value="1"/>
</dbReference>
<protein>
    <recommendedName>
        <fullName evidence="1">Alpha/beta hydrolase fold-3 domain-containing protein</fullName>
    </recommendedName>
</protein>
<accession>A0A397G8I2</accession>
<keyword evidence="3" id="KW-1185">Reference proteome</keyword>
<name>A0A397G8I2_ASPTH</name>
<evidence type="ECO:0000259" key="1">
    <source>
        <dbReference type="Pfam" id="PF07859"/>
    </source>
</evidence>
<organism evidence="2 3">
    <name type="scientific">Aspergillus thermomutatus</name>
    <name type="common">Neosartorya pseudofischeri</name>
    <dbReference type="NCBI Taxonomy" id="41047"/>
    <lineage>
        <taxon>Eukaryota</taxon>
        <taxon>Fungi</taxon>
        <taxon>Dikarya</taxon>
        <taxon>Ascomycota</taxon>
        <taxon>Pezizomycotina</taxon>
        <taxon>Eurotiomycetes</taxon>
        <taxon>Eurotiomycetidae</taxon>
        <taxon>Eurotiales</taxon>
        <taxon>Aspergillaceae</taxon>
        <taxon>Aspergillus</taxon>
        <taxon>Aspergillus subgen. Fumigati</taxon>
    </lineage>
</organism>
<feature type="domain" description="Alpha/beta hydrolase fold-3" evidence="1">
    <location>
        <begin position="124"/>
        <end position="327"/>
    </location>
</feature>
<proteinExistence type="predicted"/>
<dbReference type="AlphaFoldDB" id="A0A397G8I2"/>
<dbReference type="GO" id="GO:0016787">
    <property type="term" value="F:hydrolase activity"/>
    <property type="evidence" value="ECO:0007669"/>
    <property type="project" value="InterPro"/>
</dbReference>
<dbReference type="InterPro" id="IPR029058">
    <property type="entry name" value="AB_hydrolase_fold"/>
</dbReference>
<dbReference type="OrthoDB" id="408631at2759"/>
<dbReference type="EMBL" id="NKHU02000334">
    <property type="protein sequence ID" value="RHZ44390.1"/>
    <property type="molecule type" value="Genomic_DNA"/>
</dbReference>
<dbReference type="InterPro" id="IPR013094">
    <property type="entry name" value="AB_hydrolase_3"/>
</dbReference>
<dbReference type="Pfam" id="PF07859">
    <property type="entry name" value="Abhydrolase_3"/>
    <property type="match status" value="1"/>
</dbReference>
<dbReference type="GeneID" id="38124741"/>
<dbReference type="STRING" id="41047.A0A397G8I2"/>
<sequence length="354" mass="38939">MPSSTAFKRYSRGNEAHSFQSYILPPLSSAISLREVLKTGTFIDVPIKNVTGLPVVYFATPLMSFLTYIYRKILAVLIRAVATRGKRISANPDDVLQIKSRDAGRHLRAHVYRPATALSPSPVLINFHGSGFLIPLHGSDDEFCRQVSRETEYTVLDVQYRLAPEHPFPAALNDVEDVVNWVLQQPDKFDLTRVAISGFSAGGNLAIVASSVLFPRGTFRSILAFYPPLDLYTDPGAKIPPDPAGKPLPAPLSRLFNKCYVPSSYDARDPRISPCYAQPESFPDRVLVVTAAGDSLAREAEALAAKIEKLPGRQVVCQRMQGCNHAWDKRAPPGTIQGNAKEKAYAMAVAMLMR</sequence>
<dbReference type="PANTHER" id="PTHR23024">
    <property type="entry name" value="ARYLACETAMIDE DEACETYLASE"/>
    <property type="match status" value="1"/>
</dbReference>
<dbReference type="RefSeq" id="XP_026610302.1">
    <property type="nucleotide sequence ID" value="XM_026756386.1"/>
</dbReference>
<reference evidence="2" key="1">
    <citation type="submission" date="2018-08" db="EMBL/GenBank/DDBJ databases">
        <title>Draft genome sequence of azole-resistant Aspergillus thermomutatus (Neosartorya pseudofischeri) strain HMR AF 39, isolated from a human nasal aspirate.</title>
        <authorList>
            <person name="Parent-Michaud M."/>
            <person name="Dufresne P.J."/>
            <person name="Fournier E."/>
            <person name="Martineau C."/>
            <person name="Moreira S."/>
            <person name="Perkins V."/>
            <person name="De Repentigny L."/>
            <person name="Dufresne S.F."/>
        </authorList>
    </citation>
    <scope>NUCLEOTIDE SEQUENCE [LARGE SCALE GENOMIC DNA]</scope>
    <source>
        <strain evidence="2">HMR AF 39</strain>
    </source>
</reference>
<evidence type="ECO:0000313" key="2">
    <source>
        <dbReference type="EMBL" id="RHZ44390.1"/>
    </source>
</evidence>
<dbReference type="InterPro" id="IPR050466">
    <property type="entry name" value="Carboxylest/Gibb_receptor"/>
</dbReference>
<dbReference type="SUPFAM" id="SSF53474">
    <property type="entry name" value="alpha/beta-Hydrolases"/>
    <property type="match status" value="1"/>
</dbReference>
<dbReference type="VEuPathDB" id="FungiDB:CDV56_102767"/>
<dbReference type="Proteomes" id="UP000215305">
    <property type="component" value="Unassembled WGS sequence"/>
</dbReference>
<gene>
    <name evidence="2" type="ORF">CDV56_102767</name>
</gene>